<dbReference type="EMBL" id="BAAARW010000001">
    <property type="protein sequence ID" value="GAA2399809.1"/>
    <property type="molecule type" value="Genomic_DNA"/>
</dbReference>
<dbReference type="Pfam" id="PF01344">
    <property type="entry name" value="Kelch_1"/>
    <property type="match status" value="2"/>
</dbReference>
<gene>
    <name evidence="5" type="ORF">GCM10010191_03720</name>
</gene>
<dbReference type="InterPro" id="IPR046538">
    <property type="entry name" value="DUF6603"/>
</dbReference>
<dbReference type="RefSeq" id="WP_344586511.1">
    <property type="nucleotide sequence ID" value="NZ_BAAARW010000001.1"/>
</dbReference>
<feature type="domain" description="DUF6603" evidence="4">
    <location>
        <begin position="462"/>
        <end position="1025"/>
    </location>
</feature>
<feature type="compositionally biased region" description="Polar residues" evidence="3">
    <location>
        <begin position="1118"/>
        <end position="1127"/>
    </location>
</feature>
<comment type="caution">
    <text evidence="5">The sequence shown here is derived from an EMBL/GenBank/DDBJ whole genome shotgun (WGS) entry which is preliminary data.</text>
</comment>
<evidence type="ECO:0000256" key="3">
    <source>
        <dbReference type="SAM" id="MobiDB-lite"/>
    </source>
</evidence>
<dbReference type="Gene3D" id="2.130.10.80">
    <property type="entry name" value="Galactose oxidase/kelch, beta-propeller"/>
    <property type="match status" value="4"/>
</dbReference>
<dbReference type="InterPro" id="IPR006652">
    <property type="entry name" value="Kelch_1"/>
</dbReference>
<feature type="region of interest" description="Disordered" evidence="3">
    <location>
        <begin position="1118"/>
        <end position="1138"/>
    </location>
</feature>
<dbReference type="SUPFAM" id="SSF117281">
    <property type="entry name" value="Kelch motif"/>
    <property type="match status" value="2"/>
</dbReference>
<organism evidence="5 6">
    <name type="scientific">Actinomadura vinacea</name>
    <dbReference type="NCBI Taxonomy" id="115336"/>
    <lineage>
        <taxon>Bacteria</taxon>
        <taxon>Bacillati</taxon>
        <taxon>Actinomycetota</taxon>
        <taxon>Actinomycetes</taxon>
        <taxon>Streptosporangiales</taxon>
        <taxon>Thermomonosporaceae</taxon>
        <taxon>Actinomadura</taxon>
    </lineage>
</organism>
<dbReference type="InterPro" id="IPR015915">
    <property type="entry name" value="Kelch-typ_b-propeller"/>
</dbReference>
<sequence>MAETGTFEKLIAELGQALLPLRAPLASTEAFIGLLQELGWQADDIPQPLRDLGPAVETLYDSLRRMLGDGGINLSGSVGEGEASVDVSPDDVARALRAAQDVISGIRAITNAPDSAFPAPLLADGFRAKFPGQLIQYLIVKYLRRFHPSIAFGLHSLGVVKTPYAPPAGNRPPYVHLALDLGDLPRALGDPSLVLKNAFGWGGVGFDFGEFASQVDDLMMALGVGITVGELPVDVATAVQGAPPDLTVSSPKAFKAVFFERFKPPKPPMPANRMAAEIRMLALPASDGNSPGLVLLPAYNGVLDFKLQLGDDIALTIRTDLDLQGGLALQVRPGRPIELLAGFEGGGSPTHARGSLAIKTERGDAAAEPKVILGSPGRTRLQFRKLAGTGGVRPADGAVDAFAEFELEGLEFVFDPSGADGFIAKLVPDGGFSFGADLALGVSHRTGFYFRGTSNLEIQLPVHLNLGPIDVQSLTISAAPSGDGLPIGLGATFKADLGPIKAVVEQLGLSATFSFKPGNDGNLGPLDASLGFKPPKGAGLSVDAGVVSGGGYLLFDPGKGEYAGALELEFAGLFDVKAIGLISTRMPDGSRGFSLLLVLTADFGTGIQLGYGFTLLAVGGLIGLNRRMDLRALVEGVRTGSLESVMFPRDVVANAPRILSDLRTYFPPQQGTFLVGPMAKIGWGTPTLITVSLGVVIEIPGNIAVLGVLRCVLPTAELPLLVLQVQFVGAIEFDKQRLWFFAQLFESRVLFMTIEGGMGLLVGWGDNPDLVVSVGGFHPSYKPPPLPFPVPARIRVDIINRPGARITVSGYFAITSNTVQFGARAELVLGFDDFGISGHLSFDALFQFSPFRFVIAISAGVSLKAFGVGLFGIDLAFQLEGPAPWRARGRGSISLLFFEISADFDITWGEDRDTTLPPVDVLPLLAGELAKPEGWETRLPTGGGNPLVTLRALPPGGDLVLHPLGSLFIRQRAVPLSVRLDRIGAQRPRDGKRFSVEPLAEGGLIRASVTADKFAMAQFQDMDDAAKLSRPAYENQDAGLELVAAQGAMASARVVKRSARYEQIVIDSRLRRPPGAVRPAIRMVRQADGVVRQVAATAVPTKRLTSVSPAVFSRLLEGSSTSRSPLSQREADQRQPFPAAETIKVNGRRYVIAYVRNNLQAFPPASHGSATASFRSHAAAEDALAEWVIADPTLAGQLQVIPESEAAAPPAPAQAWATIGPLPAPVAMPAVVRLNNNKVLSAGGQDATGKPVTGATLFDPIAGTWAATAPLRTARDQHTLTKLQDGRVLVAGGRTPDAATGVTTVEIYDPLTATWSADVPPMHVPRYDHTATALPDGRILVAGGTGTRGGSLASAEVYDPAEREWTEIAPMTDARSGHQAVPLTGGRVLMIGGVLKTGRTDAALAYCEIYDPAAARAWTPTGSLNTPRSGHQATLLNDGTVLVSGGDAPTGLGRGPFSPAALAGAERYDTASGTWRPVRPMPGGRTRHRALLLRSGQVLVTGGTRAPVPDGGFRSALLYDPAADGWTGAGALATGRWAFAAIDLADGRVLAAGGRTRSATAAPHPGTDVVTATAEIFTP</sequence>
<keyword evidence="2" id="KW-0677">Repeat</keyword>
<keyword evidence="1" id="KW-0880">Kelch repeat</keyword>
<dbReference type="SMART" id="SM00612">
    <property type="entry name" value="Kelch"/>
    <property type="match status" value="6"/>
</dbReference>
<keyword evidence="6" id="KW-1185">Reference proteome</keyword>
<evidence type="ECO:0000313" key="5">
    <source>
        <dbReference type="EMBL" id="GAA2399809.1"/>
    </source>
</evidence>
<evidence type="ECO:0000313" key="6">
    <source>
        <dbReference type="Proteomes" id="UP001501231"/>
    </source>
</evidence>
<reference evidence="5 6" key="1">
    <citation type="journal article" date="2019" name="Int. J. Syst. Evol. Microbiol.">
        <title>The Global Catalogue of Microorganisms (GCM) 10K type strain sequencing project: providing services to taxonomists for standard genome sequencing and annotation.</title>
        <authorList>
            <consortium name="The Broad Institute Genomics Platform"/>
            <consortium name="The Broad Institute Genome Sequencing Center for Infectious Disease"/>
            <person name="Wu L."/>
            <person name="Ma J."/>
        </authorList>
    </citation>
    <scope>NUCLEOTIDE SEQUENCE [LARGE SCALE GENOMIC DNA]</scope>
    <source>
        <strain evidence="5 6">JCM 3325</strain>
    </source>
</reference>
<evidence type="ECO:0000256" key="2">
    <source>
        <dbReference type="ARBA" id="ARBA00022737"/>
    </source>
</evidence>
<dbReference type="InterPro" id="IPR037293">
    <property type="entry name" value="Gal_Oxidase_central_sf"/>
</dbReference>
<accession>A0ABN3ICF6</accession>
<dbReference type="Proteomes" id="UP001501231">
    <property type="component" value="Unassembled WGS sequence"/>
</dbReference>
<evidence type="ECO:0000256" key="1">
    <source>
        <dbReference type="ARBA" id="ARBA00022441"/>
    </source>
</evidence>
<name>A0ABN3ICF6_9ACTN</name>
<dbReference type="PANTHER" id="PTHR24412:SF441">
    <property type="entry name" value="KELCH-LIKE PROTEIN 28"/>
    <property type="match status" value="1"/>
</dbReference>
<protein>
    <recommendedName>
        <fullName evidence="4">DUF6603 domain-containing protein</fullName>
    </recommendedName>
</protein>
<dbReference type="PANTHER" id="PTHR24412">
    <property type="entry name" value="KELCH PROTEIN"/>
    <property type="match status" value="1"/>
</dbReference>
<proteinExistence type="predicted"/>
<dbReference type="Pfam" id="PF20248">
    <property type="entry name" value="DUF6603"/>
    <property type="match status" value="1"/>
</dbReference>
<evidence type="ECO:0000259" key="4">
    <source>
        <dbReference type="Pfam" id="PF20248"/>
    </source>
</evidence>